<dbReference type="EMBL" id="CP099837">
    <property type="protein sequence ID" value="USY21790.1"/>
    <property type="molecule type" value="Genomic_DNA"/>
</dbReference>
<keyword evidence="3" id="KW-1185">Reference proteome</keyword>
<feature type="region of interest" description="Disordered" evidence="1">
    <location>
        <begin position="169"/>
        <end position="193"/>
    </location>
</feature>
<evidence type="ECO:0000313" key="2">
    <source>
        <dbReference type="EMBL" id="USY21790.1"/>
    </source>
</evidence>
<dbReference type="Proteomes" id="UP001055940">
    <property type="component" value="Chromosome"/>
</dbReference>
<feature type="compositionally biased region" description="Polar residues" evidence="1">
    <location>
        <begin position="180"/>
        <end position="193"/>
    </location>
</feature>
<organism evidence="2 3">
    <name type="scientific">Nocardiopsis exhalans</name>
    <dbReference type="NCBI Taxonomy" id="163604"/>
    <lineage>
        <taxon>Bacteria</taxon>
        <taxon>Bacillati</taxon>
        <taxon>Actinomycetota</taxon>
        <taxon>Actinomycetes</taxon>
        <taxon>Streptosporangiales</taxon>
        <taxon>Nocardiopsidaceae</taxon>
        <taxon>Nocardiopsis</taxon>
    </lineage>
</organism>
<evidence type="ECO:0000256" key="1">
    <source>
        <dbReference type="SAM" id="MobiDB-lite"/>
    </source>
</evidence>
<evidence type="ECO:0000313" key="3">
    <source>
        <dbReference type="Proteomes" id="UP001055940"/>
    </source>
</evidence>
<sequence>MQHEDLVLLVAAALVKREVGQADTERRKALVSDLVEDLTNSMVPGDRTTVRIRDANGKPVAIGTVRVDDGPVTVTVTNPRAYLDWVKATAESEIEETVREAYTKRLAEMVKRHGGVMNPDTGEVTEVPGMTRTQGQPKVVVTPASGAKEALADWHSQKNWLSRLLKAPTRENDLEERNTVPVQSSSLGQQSRT</sequence>
<dbReference type="RefSeq" id="WP_254420629.1">
    <property type="nucleotide sequence ID" value="NZ_BAAAJB010000058.1"/>
</dbReference>
<reference evidence="2" key="1">
    <citation type="submission" date="2022-06" db="EMBL/GenBank/DDBJ databases">
        <authorList>
            <person name="Ping M."/>
        </authorList>
    </citation>
    <scope>NUCLEOTIDE SEQUENCE</scope>
    <source>
        <strain evidence="2">JCM11759T</strain>
    </source>
</reference>
<accession>A0ABY5DEJ6</accession>
<feature type="compositionally biased region" description="Basic and acidic residues" evidence="1">
    <location>
        <begin position="169"/>
        <end position="178"/>
    </location>
</feature>
<gene>
    <name evidence="2" type="ORF">NE857_09365</name>
</gene>
<proteinExistence type="predicted"/>
<protein>
    <recommendedName>
        <fullName evidence="4">YbaB/EbfC DNA-binding family protein</fullName>
    </recommendedName>
</protein>
<evidence type="ECO:0008006" key="4">
    <source>
        <dbReference type="Google" id="ProtNLM"/>
    </source>
</evidence>
<name>A0ABY5DEJ6_9ACTN</name>